<dbReference type="OrthoDB" id="4097928at2759"/>
<name>A0A0A8L5K4_9SACH</name>
<evidence type="ECO:0000313" key="1">
    <source>
        <dbReference type="EMBL" id="CDO93410.1"/>
    </source>
</evidence>
<evidence type="ECO:0000313" key="2">
    <source>
        <dbReference type="Proteomes" id="UP000031516"/>
    </source>
</evidence>
<organism evidence="1 2">
    <name type="scientific">Kluyveromyces dobzhanskii CBS 2104</name>
    <dbReference type="NCBI Taxonomy" id="1427455"/>
    <lineage>
        <taxon>Eukaryota</taxon>
        <taxon>Fungi</taxon>
        <taxon>Dikarya</taxon>
        <taxon>Ascomycota</taxon>
        <taxon>Saccharomycotina</taxon>
        <taxon>Saccharomycetes</taxon>
        <taxon>Saccharomycetales</taxon>
        <taxon>Saccharomycetaceae</taxon>
        <taxon>Kluyveromyces</taxon>
    </lineage>
</organism>
<keyword evidence="2" id="KW-1185">Reference proteome</keyword>
<dbReference type="AlphaFoldDB" id="A0A0A8L5K4"/>
<protein>
    <submittedName>
        <fullName evidence="1">WGS project CCBQ000000000 data, contig 00098</fullName>
    </submittedName>
</protein>
<sequence>MRTMTDLLLLNVLGGSQIHGPTSNLKSWDNKSNNRNTMKARSMYLGALLPFLLLSPAASAPAAAIRSDTINLLEPDFISNSTSVCFHSLKYSFDVTELPLPEWLDDWDSLLPAMPCDDEYFVSVPKDLDNNTTAKMLAYSLASGFAVDNWNSELQKRDAVLADLDAFWDTGDVDLDSYDLYTTDDASEDESQGLQKRWATDSNIKWSTSSSNKAKVSAFNGIKDSFSNCGYTTISLGRSAFCMTADGNYGCFSWSGGGKEMLCRIGYLIVENGISGQSVYSTLSEHASHCFQDAKNNWHSCCLSNRASGCS</sequence>
<proteinExistence type="predicted"/>
<comment type="caution">
    <text evidence="1">The sequence shown here is derived from an EMBL/GenBank/DDBJ whole genome shotgun (WGS) entry which is preliminary data.</text>
</comment>
<reference evidence="1 2" key="1">
    <citation type="submission" date="2014-03" db="EMBL/GenBank/DDBJ databases">
        <title>The genome of Kluyveromyces dobzhanskii.</title>
        <authorList>
            <person name="Nystedt B."/>
            <person name="Astrom S."/>
        </authorList>
    </citation>
    <scope>NUCLEOTIDE SEQUENCE [LARGE SCALE GENOMIC DNA]</scope>
    <source>
        <strain evidence="1 2">CBS 2104</strain>
    </source>
</reference>
<dbReference type="Proteomes" id="UP000031516">
    <property type="component" value="Unassembled WGS sequence"/>
</dbReference>
<gene>
    <name evidence="1" type="ORF">KLDO_g1709.t2</name>
</gene>
<accession>A0A0A8L5K4</accession>
<dbReference type="EMBL" id="CCBQ010000025">
    <property type="protein sequence ID" value="CDO93410.1"/>
    <property type="molecule type" value="Genomic_DNA"/>
</dbReference>